<dbReference type="InterPro" id="IPR008892">
    <property type="entry name" value="COR413"/>
</dbReference>
<gene>
    <name evidence="7" type="primary">ga13614</name>
    <name evidence="7" type="ORF">PR202_ga13614</name>
</gene>
<protein>
    <submittedName>
        <fullName evidence="7">Uncharacterized protein</fullName>
    </submittedName>
</protein>
<feature type="transmembrane region" description="Helical" evidence="6">
    <location>
        <begin position="106"/>
        <end position="128"/>
    </location>
</feature>
<accession>A0AAV5CFD8</accession>
<keyword evidence="4 6" id="KW-1133">Transmembrane helix</keyword>
<keyword evidence="5 6" id="KW-0472">Membrane</keyword>
<reference evidence="7" key="2">
    <citation type="submission" date="2021-12" db="EMBL/GenBank/DDBJ databases">
        <title>Resequencing data analysis of finger millet.</title>
        <authorList>
            <person name="Hatakeyama M."/>
            <person name="Aluri S."/>
            <person name="Balachadran M.T."/>
            <person name="Sivarajan S.R."/>
            <person name="Poveda L."/>
            <person name="Shimizu-Inatsugi R."/>
            <person name="Schlapbach R."/>
            <person name="Sreeman S.M."/>
            <person name="Shimizu K.K."/>
        </authorList>
    </citation>
    <scope>NUCLEOTIDE SEQUENCE</scope>
</reference>
<dbReference type="EMBL" id="BQKI01000006">
    <property type="protein sequence ID" value="GJM96751.1"/>
    <property type="molecule type" value="Genomic_DNA"/>
</dbReference>
<evidence type="ECO:0000256" key="4">
    <source>
        <dbReference type="ARBA" id="ARBA00022989"/>
    </source>
</evidence>
<feature type="transmembrane region" description="Helical" evidence="6">
    <location>
        <begin position="43"/>
        <end position="61"/>
    </location>
</feature>
<sequence>MNFRGEVGKWIALITVFVRLFYPCHFSVSQQCSISFLLRPPEWFKLPGAVILLIAVAPNFVAYNLRFVVGDIASLVIGSVLLSEHIKASGGFREAFKKGKGLTNTIGILLLFIYPAWILVVAFIYTHLPQTRPQCYRVVTVPLYA</sequence>
<organism evidence="7 8">
    <name type="scientific">Eleusine coracana subsp. coracana</name>
    <dbReference type="NCBI Taxonomy" id="191504"/>
    <lineage>
        <taxon>Eukaryota</taxon>
        <taxon>Viridiplantae</taxon>
        <taxon>Streptophyta</taxon>
        <taxon>Embryophyta</taxon>
        <taxon>Tracheophyta</taxon>
        <taxon>Spermatophyta</taxon>
        <taxon>Magnoliopsida</taxon>
        <taxon>Liliopsida</taxon>
        <taxon>Poales</taxon>
        <taxon>Poaceae</taxon>
        <taxon>PACMAD clade</taxon>
        <taxon>Chloridoideae</taxon>
        <taxon>Cynodonteae</taxon>
        <taxon>Eleusininae</taxon>
        <taxon>Eleusine</taxon>
    </lineage>
</organism>
<dbReference type="Pfam" id="PF05562">
    <property type="entry name" value="WCOR413"/>
    <property type="match status" value="1"/>
</dbReference>
<evidence type="ECO:0000256" key="3">
    <source>
        <dbReference type="ARBA" id="ARBA00022692"/>
    </source>
</evidence>
<reference evidence="7" key="1">
    <citation type="journal article" date="2018" name="DNA Res.">
        <title>Multiple hybrid de novo genome assembly of finger millet, an orphan allotetraploid crop.</title>
        <authorList>
            <person name="Hatakeyama M."/>
            <person name="Aluri S."/>
            <person name="Balachadran M.T."/>
            <person name="Sivarajan S.R."/>
            <person name="Patrignani A."/>
            <person name="Gruter S."/>
            <person name="Poveda L."/>
            <person name="Shimizu-Inatsugi R."/>
            <person name="Baeten J."/>
            <person name="Francoijs K.J."/>
            <person name="Nataraja K.N."/>
            <person name="Reddy Y.A.N."/>
            <person name="Phadnis S."/>
            <person name="Ravikumar R.L."/>
            <person name="Schlapbach R."/>
            <person name="Sreeman S.M."/>
            <person name="Shimizu K.K."/>
        </authorList>
    </citation>
    <scope>NUCLEOTIDE SEQUENCE</scope>
</reference>
<evidence type="ECO:0000313" key="7">
    <source>
        <dbReference type="EMBL" id="GJM96751.1"/>
    </source>
</evidence>
<dbReference type="PANTHER" id="PTHR33596">
    <property type="entry name" value="COLD-REGULATED 413 PLASMA MEMBRANE PROTEIN 2"/>
    <property type="match status" value="1"/>
</dbReference>
<evidence type="ECO:0000256" key="2">
    <source>
        <dbReference type="ARBA" id="ARBA00005852"/>
    </source>
</evidence>
<dbReference type="AlphaFoldDB" id="A0AAV5CFD8"/>
<evidence type="ECO:0000313" key="8">
    <source>
        <dbReference type="Proteomes" id="UP001054889"/>
    </source>
</evidence>
<comment type="caution">
    <text evidence="7">The sequence shown here is derived from an EMBL/GenBank/DDBJ whole genome shotgun (WGS) entry which is preliminary data.</text>
</comment>
<evidence type="ECO:0000256" key="5">
    <source>
        <dbReference type="ARBA" id="ARBA00023136"/>
    </source>
</evidence>
<dbReference type="PANTHER" id="PTHR33596:SF23">
    <property type="entry name" value="COLD-REGULATED 413 PLASMA MEMBRANE PROTEIN 2"/>
    <property type="match status" value="1"/>
</dbReference>
<keyword evidence="8" id="KW-1185">Reference proteome</keyword>
<evidence type="ECO:0000256" key="6">
    <source>
        <dbReference type="SAM" id="Phobius"/>
    </source>
</evidence>
<keyword evidence="3 6" id="KW-0812">Transmembrane</keyword>
<evidence type="ECO:0000256" key="1">
    <source>
        <dbReference type="ARBA" id="ARBA00004141"/>
    </source>
</evidence>
<proteinExistence type="inferred from homology"/>
<dbReference type="GO" id="GO:0016020">
    <property type="term" value="C:membrane"/>
    <property type="evidence" value="ECO:0007669"/>
    <property type="project" value="UniProtKB-SubCell"/>
</dbReference>
<name>A0AAV5CFD8_ELECO</name>
<comment type="subcellular location">
    <subcellularLocation>
        <location evidence="1">Membrane</location>
        <topology evidence="1">Multi-pass membrane protein</topology>
    </subcellularLocation>
</comment>
<dbReference type="Proteomes" id="UP001054889">
    <property type="component" value="Unassembled WGS sequence"/>
</dbReference>
<feature type="transmembrane region" description="Helical" evidence="6">
    <location>
        <begin position="6"/>
        <end position="22"/>
    </location>
</feature>
<comment type="similarity">
    <text evidence="2">Belongs to the Cold-regulated 413 protein family.</text>
</comment>